<feature type="domain" description="Glycosyl transferase family 25" evidence="6">
    <location>
        <begin position="331"/>
        <end position="510"/>
    </location>
</feature>
<sequence length="622" mass="72201">MRLEFVVLLICALGAGWTLDLEYEQPTVLITLLVRNKAHILPMFLSYVEQLDYPKQRIAFWLRCDHSSDNSIQLLQQWLEHSGDLYHSINYAFNDETTRYQNESSAYDWPVSRFKHVIALKEEALQYARDIWADFIFFLDADVLLTAPQTLKVLTALELPIVAPMLQSESLYSNFWCGMTEEYYYQRTDEYKEIYHSDKVGVFAVPMVHTAVLVHMNYAGARYLTFDRQRLVQMQQRSTQQVALYNGPVDDIIVFAMSANHSGVPLHICNKLPFGYMMQPLETTDTLQQDLQQLNNLRVNMVYDLGAVPPVQPYLQHYIQLPEQTKLNLDNIFMINLERRPERRRKMEQLFIELGLQVEHFAAVDGKQLNAQLVQEMGISFLPGYEDPYHHRPMTMGEIGCFLSHYRIWQQIVQRQLRQVLILEDDIRFEPYFTGSAQRVLQQASKFDYDLIYFGRKRLKDESEPWVEGSDSLVHVGYSYWTLGYVITLRGAEKLLAVKPLEKLIPVDEFLPVMFGRHPQQNLSAAFEPRNLIAFSAAPMLLYPIHYTGEEGYISDTEDFQQVVEIVKQTSTSGEAQLKSNRQQVFPKEDINNLLEQDLKLGESSHGNNLPQVTVSKSHQEL</sequence>
<dbReference type="OrthoDB" id="47375at2759"/>
<keyword evidence="5" id="KW-0732">Signal</keyword>
<dbReference type="GO" id="GO:0050211">
    <property type="term" value="F:procollagen galactosyltransferase activity"/>
    <property type="evidence" value="ECO:0007669"/>
    <property type="project" value="TreeGrafter"/>
</dbReference>
<dbReference type="InterPro" id="IPR050757">
    <property type="entry name" value="Collagen_mod_GT25"/>
</dbReference>
<dbReference type="InterPro" id="IPR002654">
    <property type="entry name" value="Glyco_trans_25"/>
</dbReference>
<name>A0A0Q9WM86_DROVI</name>
<dbReference type="SUPFAM" id="SSF53448">
    <property type="entry name" value="Nucleotide-diphospho-sugar transferases"/>
    <property type="match status" value="1"/>
</dbReference>
<evidence type="ECO:0000256" key="4">
    <source>
        <dbReference type="SAM" id="MobiDB-lite"/>
    </source>
</evidence>
<dbReference type="Proteomes" id="UP000008792">
    <property type="component" value="Unassembled WGS sequence"/>
</dbReference>
<dbReference type="Pfam" id="PF01755">
    <property type="entry name" value="Glyco_transf_25"/>
    <property type="match status" value="1"/>
</dbReference>
<dbReference type="Gene3D" id="3.90.550.10">
    <property type="entry name" value="Spore Coat Polysaccharide Biosynthesis Protein SpsA, Chain A"/>
    <property type="match status" value="1"/>
</dbReference>
<keyword evidence="8" id="KW-1185">Reference proteome</keyword>
<organism evidence="7 8">
    <name type="scientific">Drosophila virilis</name>
    <name type="common">Fruit fly</name>
    <dbReference type="NCBI Taxonomy" id="7244"/>
    <lineage>
        <taxon>Eukaryota</taxon>
        <taxon>Metazoa</taxon>
        <taxon>Ecdysozoa</taxon>
        <taxon>Arthropoda</taxon>
        <taxon>Hexapoda</taxon>
        <taxon>Insecta</taxon>
        <taxon>Pterygota</taxon>
        <taxon>Neoptera</taxon>
        <taxon>Endopterygota</taxon>
        <taxon>Diptera</taxon>
        <taxon>Brachycera</taxon>
        <taxon>Muscomorpha</taxon>
        <taxon>Ephydroidea</taxon>
        <taxon>Drosophilidae</taxon>
        <taxon>Drosophila</taxon>
    </lineage>
</organism>
<evidence type="ECO:0000256" key="3">
    <source>
        <dbReference type="ARBA" id="ARBA00022679"/>
    </source>
</evidence>
<keyword evidence="2" id="KW-0328">Glycosyltransferase</keyword>
<dbReference type="SMR" id="A0A0Q9WM86"/>
<feature type="region of interest" description="Disordered" evidence="4">
    <location>
        <begin position="602"/>
        <end position="622"/>
    </location>
</feature>
<dbReference type="InParanoid" id="A0A0Q9WM86"/>
<evidence type="ECO:0000259" key="6">
    <source>
        <dbReference type="Pfam" id="PF01755"/>
    </source>
</evidence>
<feature type="chain" id="PRO_5006386907" description="Glycosyl transferase family 25 domain-containing protein" evidence="5">
    <location>
        <begin position="19"/>
        <end position="622"/>
    </location>
</feature>
<evidence type="ECO:0000313" key="8">
    <source>
        <dbReference type="Proteomes" id="UP000008792"/>
    </source>
</evidence>
<evidence type="ECO:0000313" key="7">
    <source>
        <dbReference type="EMBL" id="KRF81998.1"/>
    </source>
</evidence>
<accession>A0A0Q9WM86</accession>
<protein>
    <recommendedName>
        <fullName evidence="6">Glycosyl transferase family 25 domain-containing protein</fullName>
    </recommendedName>
</protein>
<dbReference type="FunCoup" id="A0A0Q9WM86">
    <property type="interactions" value="371"/>
</dbReference>
<dbReference type="PANTHER" id="PTHR10730:SF53">
    <property type="entry name" value="GLYCOSYLTRANSFERASE 25 FAMILY MEMBER"/>
    <property type="match status" value="1"/>
</dbReference>
<proteinExistence type="inferred from homology"/>
<reference evidence="7 8" key="1">
    <citation type="journal article" date="2007" name="Nature">
        <title>Evolution of genes and genomes on the Drosophila phylogeny.</title>
        <authorList>
            <consortium name="Drosophila 12 Genomes Consortium"/>
            <person name="Clark A.G."/>
            <person name="Eisen M.B."/>
            <person name="Smith D.R."/>
            <person name="Bergman C.M."/>
            <person name="Oliver B."/>
            <person name="Markow T.A."/>
            <person name="Kaufman T.C."/>
            <person name="Kellis M."/>
            <person name="Gelbart W."/>
            <person name="Iyer V.N."/>
            <person name="Pollard D.A."/>
            <person name="Sackton T.B."/>
            <person name="Larracuente A.M."/>
            <person name="Singh N.D."/>
            <person name="Abad J.P."/>
            <person name="Abt D.N."/>
            <person name="Adryan B."/>
            <person name="Aguade M."/>
            <person name="Akashi H."/>
            <person name="Anderson W.W."/>
            <person name="Aquadro C.F."/>
            <person name="Ardell D.H."/>
            <person name="Arguello R."/>
            <person name="Artieri C.G."/>
            <person name="Barbash D.A."/>
            <person name="Barker D."/>
            <person name="Barsanti P."/>
            <person name="Batterham P."/>
            <person name="Batzoglou S."/>
            <person name="Begun D."/>
            <person name="Bhutkar A."/>
            <person name="Blanco E."/>
            <person name="Bosak S.A."/>
            <person name="Bradley R.K."/>
            <person name="Brand A.D."/>
            <person name="Brent M.R."/>
            <person name="Brooks A.N."/>
            <person name="Brown R.H."/>
            <person name="Butlin R.K."/>
            <person name="Caggese C."/>
            <person name="Calvi B.R."/>
            <person name="Bernardo de Carvalho A."/>
            <person name="Caspi A."/>
            <person name="Castrezana S."/>
            <person name="Celniker S.E."/>
            <person name="Chang J.L."/>
            <person name="Chapple C."/>
            <person name="Chatterji S."/>
            <person name="Chinwalla A."/>
            <person name="Civetta A."/>
            <person name="Clifton S.W."/>
            <person name="Comeron J.M."/>
            <person name="Costello J.C."/>
            <person name="Coyne J.A."/>
            <person name="Daub J."/>
            <person name="David R.G."/>
            <person name="Delcher A.L."/>
            <person name="Delehaunty K."/>
            <person name="Do C.B."/>
            <person name="Ebling H."/>
            <person name="Edwards K."/>
            <person name="Eickbush T."/>
            <person name="Evans J.D."/>
            <person name="Filipski A."/>
            <person name="Findeiss S."/>
            <person name="Freyhult E."/>
            <person name="Fulton L."/>
            <person name="Fulton R."/>
            <person name="Garcia A.C."/>
            <person name="Gardiner A."/>
            <person name="Garfield D.A."/>
            <person name="Garvin B.E."/>
            <person name="Gibson G."/>
            <person name="Gilbert D."/>
            <person name="Gnerre S."/>
            <person name="Godfrey J."/>
            <person name="Good R."/>
            <person name="Gotea V."/>
            <person name="Gravely B."/>
            <person name="Greenberg A.J."/>
            <person name="Griffiths-Jones S."/>
            <person name="Gross S."/>
            <person name="Guigo R."/>
            <person name="Gustafson E.A."/>
            <person name="Haerty W."/>
            <person name="Hahn M.W."/>
            <person name="Halligan D.L."/>
            <person name="Halpern A.L."/>
            <person name="Halter G.M."/>
            <person name="Han M.V."/>
            <person name="Heger A."/>
            <person name="Hillier L."/>
            <person name="Hinrichs A.S."/>
            <person name="Holmes I."/>
            <person name="Hoskins R.A."/>
            <person name="Hubisz M.J."/>
            <person name="Hultmark D."/>
            <person name="Huntley M.A."/>
            <person name="Jaffe D.B."/>
            <person name="Jagadeeshan S."/>
            <person name="Jeck W.R."/>
            <person name="Johnson J."/>
            <person name="Jones C.D."/>
            <person name="Jordan W.C."/>
            <person name="Karpen G.H."/>
            <person name="Kataoka E."/>
            <person name="Keightley P.D."/>
            <person name="Kheradpour P."/>
            <person name="Kirkness E.F."/>
            <person name="Koerich L.B."/>
            <person name="Kristiansen K."/>
            <person name="Kudrna D."/>
            <person name="Kulathinal R.J."/>
            <person name="Kumar S."/>
            <person name="Kwok R."/>
            <person name="Lander E."/>
            <person name="Langley C.H."/>
            <person name="Lapoint R."/>
            <person name="Lazzaro B.P."/>
            <person name="Lee S.J."/>
            <person name="Levesque L."/>
            <person name="Li R."/>
            <person name="Lin C.F."/>
            <person name="Lin M.F."/>
            <person name="Lindblad-Toh K."/>
            <person name="Llopart A."/>
            <person name="Long M."/>
            <person name="Low L."/>
            <person name="Lozovsky E."/>
            <person name="Lu J."/>
            <person name="Luo M."/>
            <person name="Machado C.A."/>
            <person name="Makalowski W."/>
            <person name="Marzo M."/>
            <person name="Matsuda M."/>
            <person name="Matzkin L."/>
            <person name="McAllister B."/>
            <person name="McBride C.S."/>
            <person name="McKernan B."/>
            <person name="McKernan K."/>
            <person name="Mendez-Lago M."/>
            <person name="Minx P."/>
            <person name="Mollenhauer M.U."/>
            <person name="Montooth K."/>
            <person name="Mount S.M."/>
            <person name="Mu X."/>
            <person name="Myers E."/>
            <person name="Negre B."/>
            <person name="Newfeld S."/>
            <person name="Nielsen R."/>
            <person name="Noor M.A."/>
            <person name="O'Grady P."/>
            <person name="Pachter L."/>
            <person name="Papaceit M."/>
            <person name="Parisi M.J."/>
            <person name="Parisi M."/>
            <person name="Parts L."/>
            <person name="Pedersen J.S."/>
            <person name="Pesole G."/>
            <person name="Phillippy A.M."/>
            <person name="Ponting C.P."/>
            <person name="Pop M."/>
            <person name="Porcelli D."/>
            <person name="Powell J.R."/>
            <person name="Prohaska S."/>
            <person name="Pruitt K."/>
            <person name="Puig M."/>
            <person name="Quesneville H."/>
            <person name="Ram K.R."/>
            <person name="Rand D."/>
            <person name="Rasmussen M.D."/>
            <person name="Reed L.K."/>
            <person name="Reenan R."/>
            <person name="Reily A."/>
            <person name="Remington K.A."/>
            <person name="Rieger T.T."/>
            <person name="Ritchie M.G."/>
            <person name="Robin C."/>
            <person name="Rogers Y.H."/>
            <person name="Rohde C."/>
            <person name="Rozas J."/>
            <person name="Rubenfield M.J."/>
            <person name="Ruiz A."/>
            <person name="Russo S."/>
            <person name="Salzberg S.L."/>
            <person name="Sanchez-Gracia A."/>
            <person name="Saranga D.J."/>
            <person name="Sato H."/>
            <person name="Schaeffer S.W."/>
            <person name="Schatz M.C."/>
            <person name="Schlenke T."/>
            <person name="Schwartz R."/>
            <person name="Segarra C."/>
            <person name="Singh R.S."/>
            <person name="Sirot L."/>
            <person name="Sirota M."/>
            <person name="Sisneros N.B."/>
            <person name="Smith C.D."/>
            <person name="Smith T.F."/>
            <person name="Spieth J."/>
            <person name="Stage D.E."/>
            <person name="Stark A."/>
            <person name="Stephan W."/>
            <person name="Strausberg R.L."/>
            <person name="Strempel S."/>
            <person name="Sturgill D."/>
            <person name="Sutton G."/>
            <person name="Sutton G.G."/>
            <person name="Tao W."/>
            <person name="Teichmann S."/>
            <person name="Tobari Y.N."/>
            <person name="Tomimura Y."/>
            <person name="Tsolas J.M."/>
            <person name="Valente V.L."/>
            <person name="Venter E."/>
            <person name="Venter J.C."/>
            <person name="Vicario S."/>
            <person name="Vieira F.G."/>
            <person name="Vilella A.J."/>
            <person name="Villasante A."/>
            <person name="Walenz B."/>
            <person name="Wang J."/>
            <person name="Wasserman M."/>
            <person name="Watts T."/>
            <person name="Wilson D."/>
            <person name="Wilson R.K."/>
            <person name="Wing R.A."/>
            <person name="Wolfner M.F."/>
            <person name="Wong A."/>
            <person name="Wong G.K."/>
            <person name="Wu C.I."/>
            <person name="Wu G."/>
            <person name="Yamamoto D."/>
            <person name="Yang H.P."/>
            <person name="Yang S.P."/>
            <person name="Yorke J.A."/>
            <person name="Yoshida K."/>
            <person name="Zdobnov E."/>
            <person name="Zhang P."/>
            <person name="Zhang Y."/>
            <person name="Zimin A.V."/>
            <person name="Baldwin J."/>
            <person name="Abdouelleil A."/>
            <person name="Abdulkadir J."/>
            <person name="Abebe A."/>
            <person name="Abera B."/>
            <person name="Abreu J."/>
            <person name="Acer S.C."/>
            <person name="Aftuck L."/>
            <person name="Alexander A."/>
            <person name="An P."/>
            <person name="Anderson E."/>
            <person name="Anderson S."/>
            <person name="Arachi H."/>
            <person name="Azer M."/>
            <person name="Bachantsang P."/>
            <person name="Barry A."/>
            <person name="Bayul T."/>
            <person name="Berlin A."/>
            <person name="Bessette D."/>
            <person name="Bloom T."/>
            <person name="Blye J."/>
            <person name="Boguslavskiy L."/>
            <person name="Bonnet C."/>
            <person name="Boukhgalter B."/>
            <person name="Bourzgui I."/>
            <person name="Brown A."/>
            <person name="Cahill P."/>
            <person name="Channer S."/>
            <person name="Cheshatsang Y."/>
            <person name="Chuda L."/>
            <person name="Citroen M."/>
            <person name="Collymore A."/>
            <person name="Cooke P."/>
            <person name="Costello M."/>
            <person name="D'Aco K."/>
            <person name="Daza R."/>
            <person name="De Haan G."/>
            <person name="DeGray S."/>
            <person name="DeMaso C."/>
            <person name="Dhargay N."/>
            <person name="Dooley K."/>
            <person name="Dooley E."/>
            <person name="Doricent M."/>
            <person name="Dorje P."/>
            <person name="Dorjee K."/>
            <person name="Dupes A."/>
            <person name="Elong R."/>
            <person name="Falk J."/>
            <person name="Farina A."/>
            <person name="Faro S."/>
            <person name="Ferguson D."/>
            <person name="Fisher S."/>
            <person name="Foley C.D."/>
            <person name="Franke A."/>
            <person name="Friedrich D."/>
            <person name="Gadbois L."/>
            <person name="Gearin G."/>
            <person name="Gearin C.R."/>
            <person name="Giannoukos G."/>
            <person name="Goode T."/>
            <person name="Graham J."/>
            <person name="Grandbois E."/>
            <person name="Grewal S."/>
            <person name="Gyaltsen K."/>
            <person name="Hafez N."/>
            <person name="Hagos B."/>
            <person name="Hall J."/>
            <person name="Henson C."/>
            <person name="Hollinger A."/>
            <person name="Honan T."/>
            <person name="Huard M.D."/>
            <person name="Hughes L."/>
            <person name="Hurhula B."/>
            <person name="Husby M.E."/>
            <person name="Kamat A."/>
            <person name="Kanga B."/>
            <person name="Kashin S."/>
            <person name="Khazanovich D."/>
            <person name="Kisner P."/>
            <person name="Lance K."/>
            <person name="Lara M."/>
            <person name="Lee W."/>
            <person name="Lennon N."/>
            <person name="Letendre F."/>
            <person name="LeVine R."/>
            <person name="Lipovsky A."/>
            <person name="Liu X."/>
            <person name="Liu J."/>
            <person name="Liu S."/>
            <person name="Lokyitsang T."/>
            <person name="Lokyitsang Y."/>
            <person name="Lubonja R."/>
            <person name="Lui A."/>
            <person name="MacDonald P."/>
            <person name="Magnisalis V."/>
            <person name="Maru K."/>
            <person name="Matthews C."/>
            <person name="McCusker W."/>
            <person name="McDonough S."/>
            <person name="Mehta T."/>
            <person name="Meldrim J."/>
            <person name="Meneus L."/>
            <person name="Mihai O."/>
            <person name="Mihalev A."/>
            <person name="Mihova T."/>
            <person name="Mittelman R."/>
            <person name="Mlenga V."/>
            <person name="Montmayeur A."/>
            <person name="Mulrain L."/>
            <person name="Navidi A."/>
            <person name="Naylor J."/>
            <person name="Negash T."/>
            <person name="Nguyen T."/>
            <person name="Nguyen N."/>
            <person name="Nicol R."/>
            <person name="Norbu C."/>
            <person name="Norbu N."/>
            <person name="Novod N."/>
            <person name="O'Neill B."/>
            <person name="Osman S."/>
            <person name="Markiewicz E."/>
            <person name="Oyono O.L."/>
            <person name="Patti C."/>
            <person name="Phunkhang P."/>
            <person name="Pierre F."/>
            <person name="Priest M."/>
            <person name="Raghuraman S."/>
            <person name="Rege F."/>
            <person name="Reyes R."/>
            <person name="Rise C."/>
            <person name="Rogov P."/>
            <person name="Ross K."/>
            <person name="Ryan E."/>
            <person name="Settipalli S."/>
            <person name="Shea T."/>
            <person name="Sherpa N."/>
            <person name="Shi L."/>
            <person name="Shih D."/>
            <person name="Sparrow T."/>
            <person name="Spaulding J."/>
            <person name="Stalker J."/>
            <person name="Stange-Thomann N."/>
            <person name="Stavropoulos S."/>
            <person name="Stone C."/>
            <person name="Strader C."/>
            <person name="Tesfaye S."/>
            <person name="Thomson T."/>
            <person name="Thoulutsang Y."/>
            <person name="Thoulutsang D."/>
            <person name="Topham K."/>
            <person name="Topping I."/>
            <person name="Tsamla T."/>
            <person name="Vassiliev H."/>
            <person name="Vo A."/>
            <person name="Wangchuk T."/>
            <person name="Wangdi T."/>
            <person name="Weiand M."/>
            <person name="Wilkinson J."/>
            <person name="Wilson A."/>
            <person name="Yadav S."/>
            <person name="Young G."/>
            <person name="Yu Q."/>
            <person name="Zembek L."/>
            <person name="Zhong D."/>
            <person name="Zimmer A."/>
            <person name="Zwirko Z."/>
            <person name="Jaffe D.B."/>
            <person name="Alvarez P."/>
            <person name="Brockman W."/>
            <person name="Butler J."/>
            <person name="Chin C."/>
            <person name="Gnerre S."/>
            <person name="Grabherr M."/>
            <person name="Kleber M."/>
            <person name="Mauceli E."/>
            <person name="MacCallum I."/>
        </authorList>
    </citation>
    <scope>NUCLEOTIDE SEQUENCE [LARGE SCALE GENOMIC DNA]</scope>
    <source>
        <strain evidence="8">Tucson 15010-1051.87</strain>
    </source>
</reference>
<gene>
    <name evidence="7" type="primary">Dvir\GJ26077</name>
    <name evidence="7" type="ORF">Dvir_GJ26077</name>
</gene>
<comment type="similarity">
    <text evidence="1">Belongs to the glycosyltransferase 25 family.</text>
</comment>
<feature type="compositionally biased region" description="Polar residues" evidence="4">
    <location>
        <begin position="605"/>
        <end position="622"/>
    </location>
</feature>
<dbReference type="CDD" id="cd06532">
    <property type="entry name" value="Glyco_transf_25"/>
    <property type="match status" value="1"/>
</dbReference>
<dbReference type="AlphaFoldDB" id="A0A0Q9WM86"/>
<keyword evidence="3" id="KW-0808">Transferase</keyword>
<evidence type="ECO:0000256" key="1">
    <source>
        <dbReference type="ARBA" id="ARBA00006721"/>
    </source>
</evidence>
<feature type="signal peptide" evidence="5">
    <location>
        <begin position="1"/>
        <end position="18"/>
    </location>
</feature>
<dbReference type="InterPro" id="IPR029044">
    <property type="entry name" value="Nucleotide-diphossugar_trans"/>
</dbReference>
<dbReference type="PANTHER" id="PTHR10730">
    <property type="entry name" value="PROCOLLAGEN-LYSINE,2-OXOGLUTARATE 5-DIOXYGENASE/GLYCOSYLTRANSFERASE 25 FAMILY MEMBER"/>
    <property type="match status" value="1"/>
</dbReference>
<dbReference type="EMBL" id="CH940649">
    <property type="protein sequence ID" value="KRF81998.1"/>
    <property type="molecule type" value="Genomic_DNA"/>
</dbReference>
<evidence type="ECO:0000256" key="2">
    <source>
        <dbReference type="ARBA" id="ARBA00022676"/>
    </source>
</evidence>
<evidence type="ECO:0000256" key="5">
    <source>
        <dbReference type="SAM" id="SignalP"/>
    </source>
</evidence>
<dbReference type="KEGG" id="dvi:26530847"/>